<reference evidence="2 3" key="1">
    <citation type="submission" date="2020-06" db="EMBL/GenBank/DDBJ databases">
        <title>Complete genome of Azosprillum oryzae KACC14407.</title>
        <authorList>
            <person name="Kim M."/>
            <person name="Park Y.-J."/>
            <person name="Shin J.-H."/>
        </authorList>
    </citation>
    <scope>NUCLEOTIDE SEQUENCE [LARGE SCALE GENOMIC DNA]</scope>
    <source>
        <strain evidence="2 3">KACC 14407</strain>
        <plasmid evidence="2 3">unnamed7</plasmid>
    </source>
</reference>
<keyword evidence="1" id="KW-0732">Signal</keyword>
<feature type="chain" id="PRO_5028928729" evidence="1">
    <location>
        <begin position="23"/>
        <end position="472"/>
    </location>
</feature>
<evidence type="ECO:0000256" key="1">
    <source>
        <dbReference type="SAM" id="SignalP"/>
    </source>
</evidence>
<protein>
    <submittedName>
        <fullName evidence="2">Conjugal transfer protein TraH</fullName>
    </submittedName>
</protein>
<feature type="signal peptide" evidence="1">
    <location>
        <begin position="1"/>
        <end position="22"/>
    </location>
</feature>
<dbReference type="OrthoDB" id="9797479at2"/>
<dbReference type="Proteomes" id="UP000509702">
    <property type="component" value="Plasmid unnamed7"/>
</dbReference>
<evidence type="ECO:0000313" key="3">
    <source>
        <dbReference type="Proteomes" id="UP000509702"/>
    </source>
</evidence>
<dbReference type="Pfam" id="PF06122">
    <property type="entry name" value="TraH"/>
    <property type="match status" value="1"/>
</dbReference>
<keyword evidence="3" id="KW-1185">Reference proteome</keyword>
<gene>
    <name evidence="2" type="ORF">HUE56_29720</name>
</gene>
<dbReference type="InterPro" id="IPR010927">
    <property type="entry name" value="T4SS_TraH"/>
</dbReference>
<dbReference type="AlphaFoldDB" id="A0A6N1B623"/>
<sequence>MIEIARKMVAAVTIAACLTVTAAPGPVQAAGLQSQMDSLFGAMSNTTPPGVWETQRRGVFAGGQFTAKNRIMNENLVSFVPPSFEAGCGGIDLFGGSFSFINADQFVQLMRGIAANAAGYAFQLALGSMCQDCAAIIEQIQKKIQQLNQFFGNSCQLAQGIVNDTLGAALNKQETEASKISFTKGIGDIFESWTTSSGKGPTQQAAENAPDDFSQKVKGNIVWRALKKHAVSGWFVAGDEDMLEAMMNVAGTVIVGDMSDAGGGKQSPRYSAISGNKIRFRDLVDGTNGQPVTVLRCDTKSEDGCTNPIMGTMVIKGFRKMLEEKLLDGSGGAPGLVHRIADNQGALSAADQAFLSPQRYGLAGLIFQLAKHGRMGAVALTERAIPHLAYDMAALMVDDMIKAVEAAVKVSDDAHAKELDALLRDSRTDLRAQQQQVRGQIGDPTEIFRDYLAILDITQKIRYAATGPVARD</sequence>
<dbReference type="RefSeq" id="WP_109154753.1">
    <property type="nucleotide sequence ID" value="NZ_BSOV01000001.1"/>
</dbReference>
<evidence type="ECO:0000313" key="2">
    <source>
        <dbReference type="EMBL" id="QKS54682.1"/>
    </source>
</evidence>
<keyword evidence="2" id="KW-0614">Plasmid</keyword>
<accession>A0A6N1B623</accession>
<dbReference type="KEGG" id="aoz:HUE56_29720"/>
<organism evidence="2 3">
    <name type="scientific">Azospirillum oryzae</name>
    <dbReference type="NCBI Taxonomy" id="286727"/>
    <lineage>
        <taxon>Bacteria</taxon>
        <taxon>Pseudomonadati</taxon>
        <taxon>Pseudomonadota</taxon>
        <taxon>Alphaproteobacteria</taxon>
        <taxon>Rhodospirillales</taxon>
        <taxon>Azospirillaceae</taxon>
        <taxon>Azospirillum</taxon>
    </lineage>
</organism>
<dbReference type="EMBL" id="CP054622">
    <property type="protein sequence ID" value="QKS54682.1"/>
    <property type="molecule type" value="Genomic_DNA"/>
</dbReference>
<name>A0A6N1B623_9PROT</name>
<geneLocation type="plasmid" evidence="2 3">
    <name>unnamed7</name>
</geneLocation>
<proteinExistence type="predicted"/>